<proteinExistence type="predicted"/>
<sequence length="103" mass="11486">MDIIKKGSSNPEFDAVLQEVWEMHVRKGADYGHEDDSFANVTASKEWGIAPWIGAMMRANDKVVRLQSAAKGSTLRNEGIEDSLLDIATYSIIALCLFRREAK</sequence>
<reference evidence="1" key="1">
    <citation type="submission" date="2020-04" db="EMBL/GenBank/DDBJ databases">
        <authorList>
            <person name="Chiriac C."/>
            <person name="Salcher M."/>
            <person name="Ghai R."/>
            <person name="Kavagutti S V."/>
        </authorList>
    </citation>
    <scope>NUCLEOTIDE SEQUENCE</scope>
</reference>
<accession>A0A6J5N492</accession>
<name>A0A6J5N492_9CAUD</name>
<evidence type="ECO:0000313" key="1">
    <source>
        <dbReference type="EMBL" id="CAB4154330.1"/>
    </source>
</evidence>
<dbReference type="EMBL" id="LR796612">
    <property type="protein sequence ID" value="CAB4154330.1"/>
    <property type="molecule type" value="Genomic_DNA"/>
</dbReference>
<gene>
    <name evidence="1" type="ORF">UFOVP629_61</name>
</gene>
<protein>
    <recommendedName>
        <fullName evidence="2">Clostridium phage phiCTP1, Gp74</fullName>
    </recommendedName>
</protein>
<evidence type="ECO:0008006" key="2">
    <source>
        <dbReference type="Google" id="ProtNLM"/>
    </source>
</evidence>
<organism evidence="1">
    <name type="scientific">uncultured Caudovirales phage</name>
    <dbReference type="NCBI Taxonomy" id="2100421"/>
    <lineage>
        <taxon>Viruses</taxon>
        <taxon>Duplodnaviria</taxon>
        <taxon>Heunggongvirae</taxon>
        <taxon>Uroviricota</taxon>
        <taxon>Caudoviricetes</taxon>
        <taxon>Peduoviridae</taxon>
        <taxon>Maltschvirus</taxon>
        <taxon>Maltschvirus maltsch</taxon>
    </lineage>
</organism>